<protein>
    <recommendedName>
        <fullName evidence="4">WW domain-containing protein</fullName>
    </recommendedName>
</protein>
<dbReference type="Proteomes" id="UP000807353">
    <property type="component" value="Unassembled WGS sequence"/>
</dbReference>
<keyword evidence="3" id="KW-1185">Reference proteome</keyword>
<evidence type="ECO:0008006" key="4">
    <source>
        <dbReference type="Google" id="ProtNLM"/>
    </source>
</evidence>
<dbReference type="OrthoDB" id="2674421at2759"/>
<feature type="transmembrane region" description="Helical" evidence="1">
    <location>
        <begin position="442"/>
        <end position="465"/>
    </location>
</feature>
<dbReference type="AlphaFoldDB" id="A0A9P5YH90"/>
<evidence type="ECO:0000313" key="3">
    <source>
        <dbReference type="Proteomes" id="UP000807353"/>
    </source>
</evidence>
<sequence length="498" mass="56685">MPASINPSLLSSFDKQSCIMEPTVVFSSVSAGSLRQTTSKDTGRYDGGKTVAPTHMLIEAGFKSSRDPVPEYLPEQWSAHTHPEGQLYFYRRSSPRIVTEAYIYHSEIMAKVNYWSKSIEDILSQQDATVSDDLELFLQIEGDDCAYYFVDHSTRTEFWLETLNTEDLNMFPVVSPSHLKLALEEHYWSHVEHFPMHRETISEACFDELIGVFSHGAADHMTSNLSTFPYSAVECTKFLKLLRGSRDRLNDGHIICFAARLWSLVFTHRFSTHYGEESARLSRDQSILEDYAEDSYAASVITSFVSFKISNAYTARLNDIYTDRLVYVQQWRPFISTCLRDWKTISYLTFPILMLHVSFFFAQSSALLAIISALCLGGSLISSTLLVHRHEELEDATATRALSYLEAIRSERFKFQLVAFVYSLPKALYFWGLGIFSLHWVIILAALLSTCATIALVCVCLLAFFAHQRTTSRHGDTLFGVCAFLRLFRRKSVDECPV</sequence>
<gene>
    <name evidence="2" type="ORF">BDZ94DRAFT_1247739</name>
</gene>
<name>A0A9P5YH90_9AGAR</name>
<evidence type="ECO:0000256" key="1">
    <source>
        <dbReference type="SAM" id="Phobius"/>
    </source>
</evidence>
<reference evidence="2" key="1">
    <citation type="submission" date="2020-11" db="EMBL/GenBank/DDBJ databases">
        <authorList>
            <consortium name="DOE Joint Genome Institute"/>
            <person name="Ahrendt S."/>
            <person name="Riley R."/>
            <person name="Andreopoulos W."/>
            <person name="Labutti K."/>
            <person name="Pangilinan J."/>
            <person name="Ruiz-Duenas F.J."/>
            <person name="Barrasa J.M."/>
            <person name="Sanchez-Garcia M."/>
            <person name="Camarero S."/>
            <person name="Miyauchi S."/>
            <person name="Serrano A."/>
            <person name="Linde D."/>
            <person name="Babiker R."/>
            <person name="Drula E."/>
            <person name="Ayuso-Fernandez I."/>
            <person name="Pacheco R."/>
            <person name="Padilla G."/>
            <person name="Ferreira P."/>
            <person name="Barriuso J."/>
            <person name="Kellner H."/>
            <person name="Castanera R."/>
            <person name="Alfaro M."/>
            <person name="Ramirez L."/>
            <person name="Pisabarro A.G."/>
            <person name="Kuo A."/>
            <person name="Tritt A."/>
            <person name="Lipzen A."/>
            <person name="He G."/>
            <person name="Yan M."/>
            <person name="Ng V."/>
            <person name="Cullen D."/>
            <person name="Martin F."/>
            <person name="Rosso M.-N."/>
            <person name="Henrissat B."/>
            <person name="Hibbett D."/>
            <person name="Martinez A.T."/>
            <person name="Grigoriev I.V."/>
        </authorList>
    </citation>
    <scope>NUCLEOTIDE SEQUENCE</scope>
    <source>
        <strain evidence="2">CBS 247.69</strain>
    </source>
</reference>
<feature type="transmembrane region" description="Helical" evidence="1">
    <location>
        <begin position="417"/>
        <end position="436"/>
    </location>
</feature>
<proteinExistence type="predicted"/>
<keyword evidence="1" id="KW-1133">Transmembrane helix</keyword>
<feature type="transmembrane region" description="Helical" evidence="1">
    <location>
        <begin position="367"/>
        <end position="387"/>
    </location>
</feature>
<keyword evidence="1" id="KW-0472">Membrane</keyword>
<organism evidence="2 3">
    <name type="scientific">Collybia nuda</name>
    <dbReference type="NCBI Taxonomy" id="64659"/>
    <lineage>
        <taxon>Eukaryota</taxon>
        <taxon>Fungi</taxon>
        <taxon>Dikarya</taxon>
        <taxon>Basidiomycota</taxon>
        <taxon>Agaricomycotina</taxon>
        <taxon>Agaricomycetes</taxon>
        <taxon>Agaricomycetidae</taxon>
        <taxon>Agaricales</taxon>
        <taxon>Tricholomatineae</taxon>
        <taxon>Clitocybaceae</taxon>
        <taxon>Collybia</taxon>
    </lineage>
</organism>
<keyword evidence="1" id="KW-0812">Transmembrane</keyword>
<comment type="caution">
    <text evidence="2">The sequence shown here is derived from an EMBL/GenBank/DDBJ whole genome shotgun (WGS) entry which is preliminary data.</text>
</comment>
<dbReference type="EMBL" id="MU150235">
    <property type="protein sequence ID" value="KAF9467791.1"/>
    <property type="molecule type" value="Genomic_DNA"/>
</dbReference>
<accession>A0A9P5YH90</accession>
<evidence type="ECO:0000313" key="2">
    <source>
        <dbReference type="EMBL" id="KAF9467791.1"/>
    </source>
</evidence>